<dbReference type="EMBL" id="JASBWS010000129">
    <property type="protein sequence ID" value="KAJ9095100.1"/>
    <property type="molecule type" value="Genomic_DNA"/>
</dbReference>
<dbReference type="Proteomes" id="UP001230649">
    <property type="component" value="Unassembled WGS sequence"/>
</dbReference>
<keyword evidence="2" id="KW-1185">Reference proteome</keyword>
<protein>
    <submittedName>
        <fullName evidence="1">Uncharacterized protein</fullName>
    </submittedName>
</protein>
<name>A0ACC2V864_9TREE</name>
<accession>A0ACC2V864</accession>
<reference evidence="1" key="1">
    <citation type="submission" date="2023-04" db="EMBL/GenBank/DDBJ databases">
        <title>Draft Genome sequencing of Naganishia species isolated from polar environments using Oxford Nanopore Technology.</title>
        <authorList>
            <person name="Leo P."/>
            <person name="Venkateswaran K."/>
        </authorList>
    </citation>
    <scope>NUCLEOTIDE SEQUENCE</scope>
    <source>
        <strain evidence="1">MNA-CCFEE 5262</strain>
    </source>
</reference>
<proteinExistence type="predicted"/>
<evidence type="ECO:0000313" key="1">
    <source>
        <dbReference type="EMBL" id="KAJ9095100.1"/>
    </source>
</evidence>
<sequence>MLQNPIDPNLPAYFEPVRIYRPEDMDDLQEGDVVQAWGNLFQWDKNCRSAAELEKWRQIPDPLMDDYLATVPPEKINPSFDQLELLLQSDTPEAKALLANISAPPPEGVRASDEDIRIAQEGFYRFAGGILLGTFYVSLVGGFSSPRISSVLHQTSYLVAPTVKRQTDREGYPVATDEELDNLAYAPITQQVRQRTSVRLLETLQFVLDIMGSPVPIASIDAAQGDVENANDFAKLNATRLGPACLEPLKGEGWKSVIRTRILHGIVRRRLMNTVKDGKYNFEKGHWRHVGYYLGVPSDILKRHFDVSRSLAPTYKLFASLSTHLLAHPIDLEKRNRLPPPTLPLLHTAAGMQPFETPLKHHFRAARFFLGDELADALNIPRSSPVQLALMQLSFFAIIMPEYFGMYYPRKNWERQRMQLSQDLLGRLVRTGLKGRRSMFRPHKLVDGEGAKQAGELPDDIKQLEARGLKMDPKGAQSSVNRYRFLLLEMVVVSGVTVAVAGLSTYYMGSKVISLCTQAFGRHLAF</sequence>
<comment type="caution">
    <text evidence="1">The sequence shown here is derived from an EMBL/GenBank/DDBJ whole genome shotgun (WGS) entry which is preliminary data.</text>
</comment>
<gene>
    <name evidence="1" type="ORF">QFC20_006750</name>
</gene>
<evidence type="ECO:0000313" key="2">
    <source>
        <dbReference type="Proteomes" id="UP001230649"/>
    </source>
</evidence>
<organism evidence="1 2">
    <name type="scientific">Naganishia adeliensis</name>
    <dbReference type="NCBI Taxonomy" id="92952"/>
    <lineage>
        <taxon>Eukaryota</taxon>
        <taxon>Fungi</taxon>
        <taxon>Dikarya</taxon>
        <taxon>Basidiomycota</taxon>
        <taxon>Agaricomycotina</taxon>
        <taxon>Tremellomycetes</taxon>
        <taxon>Filobasidiales</taxon>
        <taxon>Filobasidiaceae</taxon>
        <taxon>Naganishia</taxon>
    </lineage>
</organism>